<dbReference type="EMBL" id="BMVG01000041">
    <property type="protein sequence ID" value="GHE13430.1"/>
    <property type="molecule type" value="Genomic_DNA"/>
</dbReference>
<comment type="caution">
    <text evidence="2">The sequence shown here is derived from an EMBL/GenBank/DDBJ whole genome shotgun (WGS) entry which is preliminary data.</text>
</comment>
<evidence type="ECO:0000259" key="1">
    <source>
        <dbReference type="Pfam" id="PF00582"/>
    </source>
</evidence>
<accession>A0A918YQW1</accession>
<name>A0A918YQW1_9ACTN</name>
<dbReference type="InterPro" id="IPR014729">
    <property type="entry name" value="Rossmann-like_a/b/a_fold"/>
</dbReference>
<gene>
    <name evidence="2" type="ORF">GCM10010339_80320</name>
</gene>
<dbReference type="Proteomes" id="UP000655443">
    <property type="component" value="Unassembled WGS sequence"/>
</dbReference>
<reference evidence="2" key="1">
    <citation type="journal article" date="2014" name="Int. J. Syst. Evol. Microbiol.">
        <title>Complete genome sequence of Corynebacterium casei LMG S-19264T (=DSM 44701T), isolated from a smear-ripened cheese.</title>
        <authorList>
            <consortium name="US DOE Joint Genome Institute (JGI-PGF)"/>
            <person name="Walter F."/>
            <person name="Albersmeier A."/>
            <person name="Kalinowski J."/>
            <person name="Ruckert C."/>
        </authorList>
    </citation>
    <scope>NUCLEOTIDE SEQUENCE</scope>
    <source>
        <strain evidence="2">JCM 4714</strain>
    </source>
</reference>
<evidence type="ECO:0000313" key="2">
    <source>
        <dbReference type="EMBL" id="GHE13430.1"/>
    </source>
</evidence>
<sequence length="59" mass="6212">MRPNKTVLATRGRGNPSGPVLLAVYGSPADEAAVEFAFAKASLRGAALVALRVWNAWSE</sequence>
<feature type="domain" description="UspA" evidence="1">
    <location>
        <begin position="19"/>
        <end position="57"/>
    </location>
</feature>
<evidence type="ECO:0000313" key="3">
    <source>
        <dbReference type="Proteomes" id="UP000655443"/>
    </source>
</evidence>
<dbReference type="AlphaFoldDB" id="A0A918YQW1"/>
<proteinExistence type="predicted"/>
<reference evidence="2" key="2">
    <citation type="submission" date="2020-09" db="EMBL/GenBank/DDBJ databases">
        <authorList>
            <person name="Sun Q."/>
            <person name="Ohkuma M."/>
        </authorList>
    </citation>
    <scope>NUCLEOTIDE SEQUENCE</scope>
    <source>
        <strain evidence="2">JCM 4714</strain>
    </source>
</reference>
<keyword evidence="3" id="KW-1185">Reference proteome</keyword>
<dbReference type="SUPFAM" id="SSF52402">
    <property type="entry name" value="Adenine nucleotide alpha hydrolases-like"/>
    <property type="match status" value="1"/>
</dbReference>
<organism evidence="2 3">
    <name type="scientific">Streptomyces alanosinicus</name>
    <dbReference type="NCBI Taxonomy" id="68171"/>
    <lineage>
        <taxon>Bacteria</taxon>
        <taxon>Bacillati</taxon>
        <taxon>Actinomycetota</taxon>
        <taxon>Actinomycetes</taxon>
        <taxon>Kitasatosporales</taxon>
        <taxon>Streptomycetaceae</taxon>
        <taxon>Streptomyces</taxon>
    </lineage>
</organism>
<dbReference type="Gene3D" id="3.40.50.620">
    <property type="entry name" value="HUPs"/>
    <property type="match status" value="1"/>
</dbReference>
<dbReference type="RefSeq" id="WP_189958537.1">
    <property type="nucleotide sequence ID" value="NZ_BMVG01000041.1"/>
</dbReference>
<dbReference type="InterPro" id="IPR006016">
    <property type="entry name" value="UspA"/>
</dbReference>
<dbReference type="Pfam" id="PF00582">
    <property type="entry name" value="Usp"/>
    <property type="match status" value="1"/>
</dbReference>
<protein>
    <recommendedName>
        <fullName evidence="1">UspA domain-containing protein</fullName>
    </recommendedName>
</protein>